<reference evidence="4 5" key="1">
    <citation type="submission" date="2018-09" db="EMBL/GenBank/DDBJ databases">
        <title>Metagenome Assembled Genomes from an Advanced Water Purification Facility.</title>
        <authorList>
            <person name="Stamps B.W."/>
            <person name="Spear J.R."/>
        </authorList>
    </citation>
    <scope>NUCLEOTIDE SEQUENCE [LARGE SCALE GENOMIC DNA]</scope>
    <source>
        <strain evidence="4">Bin_52_1</strain>
    </source>
</reference>
<gene>
    <name evidence="4" type="ORF">E6Q69_10420</name>
</gene>
<feature type="chain" id="PRO_5023122046" description="Translation initiation factor 2" evidence="3">
    <location>
        <begin position="22"/>
        <end position="139"/>
    </location>
</feature>
<evidence type="ECO:0000256" key="3">
    <source>
        <dbReference type="SAM" id="SignalP"/>
    </source>
</evidence>
<organism evidence="4 5">
    <name type="scientific">Aquipseudomonas alcaligenes</name>
    <name type="common">Pseudomonas alcaligenes</name>
    <dbReference type="NCBI Taxonomy" id="43263"/>
    <lineage>
        <taxon>Bacteria</taxon>
        <taxon>Pseudomonadati</taxon>
        <taxon>Pseudomonadota</taxon>
        <taxon>Gammaproteobacteria</taxon>
        <taxon>Pseudomonadales</taxon>
        <taxon>Pseudomonadaceae</taxon>
        <taxon>Aquipseudomonas</taxon>
    </lineage>
</organism>
<accession>A0A5C7W532</accession>
<feature type="region of interest" description="Disordered" evidence="1">
    <location>
        <begin position="33"/>
        <end position="52"/>
    </location>
</feature>
<sequence length="139" mass="15108">MRQGPLYLLLTTLCVTSAVHAEESQPLALNPVPAAQAATPAPATDSASQIAALQQQLAESQRQLGELQSGERETAQISRLRQDNQRLKLQLKQAQAEQPPRLLSEQQLWYAIGAGTALLAFVIGRLSAGGQNKRRSEWV</sequence>
<dbReference type="Proteomes" id="UP000321110">
    <property type="component" value="Unassembled WGS sequence"/>
</dbReference>
<protein>
    <recommendedName>
        <fullName evidence="6">Translation initiation factor 2</fullName>
    </recommendedName>
</protein>
<evidence type="ECO:0000313" key="5">
    <source>
        <dbReference type="Proteomes" id="UP000321110"/>
    </source>
</evidence>
<feature type="signal peptide" evidence="3">
    <location>
        <begin position="1"/>
        <end position="21"/>
    </location>
</feature>
<dbReference type="EMBL" id="SSFO01000175">
    <property type="protein sequence ID" value="TXI31805.1"/>
    <property type="molecule type" value="Genomic_DNA"/>
</dbReference>
<keyword evidence="2" id="KW-0812">Transmembrane</keyword>
<evidence type="ECO:0000256" key="1">
    <source>
        <dbReference type="SAM" id="MobiDB-lite"/>
    </source>
</evidence>
<keyword evidence="3" id="KW-0732">Signal</keyword>
<keyword evidence="2" id="KW-0472">Membrane</keyword>
<feature type="transmembrane region" description="Helical" evidence="2">
    <location>
        <begin position="108"/>
        <end position="128"/>
    </location>
</feature>
<proteinExistence type="predicted"/>
<name>A0A5C7W532_AQUAC</name>
<keyword evidence="2" id="KW-1133">Transmembrane helix</keyword>
<comment type="caution">
    <text evidence="4">The sequence shown here is derived from an EMBL/GenBank/DDBJ whole genome shotgun (WGS) entry which is preliminary data.</text>
</comment>
<evidence type="ECO:0000313" key="4">
    <source>
        <dbReference type="EMBL" id="TXI31805.1"/>
    </source>
</evidence>
<dbReference type="AlphaFoldDB" id="A0A5C7W532"/>
<evidence type="ECO:0008006" key="6">
    <source>
        <dbReference type="Google" id="ProtNLM"/>
    </source>
</evidence>
<feature type="compositionally biased region" description="Low complexity" evidence="1">
    <location>
        <begin position="34"/>
        <end position="52"/>
    </location>
</feature>
<evidence type="ECO:0000256" key="2">
    <source>
        <dbReference type="SAM" id="Phobius"/>
    </source>
</evidence>